<reference evidence="10" key="1">
    <citation type="submission" date="2021-01" db="EMBL/GenBank/DDBJ databases">
        <authorList>
            <person name="Corre E."/>
            <person name="Pelletier E."/>
            <person name="Niang G."/>
            <person name="Scheremetjew M."/>
            <person name="Finn R."/>
            <person name="Kale V."/>
            <person name="Holt S."/>
            <person name="Cochrane G."/>
            <person name="Meng A."/>
            <person name="Brown T."/>
            <person name="Cohen L."/>
        </authorList>
    </citation>
    <scope>NUCLEOTIDE SEQUENCE</scope>
    <source>
        <strain evidence="10">CCMP 769</strain>
    </source>
</reference>
<dbReference type="GO" id="GO:0006457">
    <property type="term" value="P:protein folding"/>
    <property type="evidence" value="ECO:0007669"/>
    <property type="project" value="InterPro"/>
</dbReference>
<feature type="region of interest" description="Disordered" evidence="8">
    <location>
        <begin position="432"/>
        <end position="482"/>
    </location>
</feature>
<organism evidence="10">
    <name type="scientific">Rhodosorus marinus</name>
    <dbReference type="NCBI Taxonomy" id="101924"/>
    <lineage>
        <taxon>Eukaryota</taxon>
        <taxon>Rhodophyta</taxon>
        <taxon>Stylonematophyceae</taxon>
        <taxon>Stylonematales</taxon>
        <taxon>Stylonemataceae</taxon>
        <taxon>Rhodosorus</taxon>
    </lineage>
</organism>
<dbReference type="CDD" id="cd01927">
    <property type="entry name" value="cyclophilin_WD40"/>
    <property type="match status" value="1"/>
</dbReference>
<feature type="region of interest" description="Disordered" evidence="8">
    <location>
        <begin position="1"/>
        <end position="37"/>
    </location>
</feature>
<keyword evidence="4" id="KW-0677">Repeat</keyword>
<evidence type="ECO:0000256" key="7">
    <source>
        <dbReference type="PROSITE-ProRule" id="PRU00221"/>
    </source>
</evidence>
<dbReference type="PANTHER" id="PTHR45625:SF4">
    <property type="entry name" value="PEPTIDYLPROLYL ISOMERASE DOMAIN AND WD REPEAT-CONTAINING PROTEIN 1"/>
    <property type="match status" value="1"/>
</dbReference>
<name>A0A7S3A7M6_9RHOD</name>
<accession>A0A7S3A7M6</accession>
<gene>
    <name evidence="10" type="ORF">RMAR00112_LOCUS32249</name>
</gene>
<dbReference type="PROSITE" id="PS50082">
    <property type="entry name" value="WD_REPEATS_2"/>
    <property type="match status" value="1"/>
</dbReference>
<protein>
    <recommendedName>
        <fullName evidence="2">peptidylprolyl isomerase</fullName>
        <ecNumber evidence="2">5.2.1.8</ecNumber>
    </recommendedName>
</protein>
<dbReference type="GO" id="GO:0005634">
    <property type="term" value="C:nucleus"/>
    <property type="evidence" value="ECO:0007669"/>
    <property type="project" value="UniProtKB-ARBA"/>
</dbReference>
<dbReference type="AlphaFoldDB" id="A0A7S3A7M6"/>
<proteinExistence type="predicted"/>
<feature type="domain" description="PPIase cyclophilin-type" evidence="9">
    <location>
        <begin position="483"/>
        <end position="636"/>
    </location>
</feature>
<dbReference type="PRINTS" id="PR00153">
    <property type="entry name" value="CSAPPISMRASE"/>
</dbReference>
<evidence type="ECO:0000256" key="4">
    <source>
        <dbReference type="ARBA" id="ARBA00022737"/>
    </source>
</evidence>
<dbReference type="PROSITE" id="PS50294">
    <property type="entry name" value="WD_REPEATS_REGION"/>
    <property type="match status" value="1"/>
</dbReference>
<evidence type="ECO:0000256" key="8">
    <source>
        <dbReference type="SAM" id="MobiDB-lite"/>
    </source>
</evidence>
<dbReference type="PANTHER" id="PTHR45625">
    <property type="entry name" value="PEPTIDYL-PROLYL CIS-TRANS ISOMERASE-RELATED"/>
    <property type="match status" value="1"/>
</dbReference>
<evidence type="ECO:0000256" key="6">
    <source>
        <dbReference type="ARBA" id="ARBA00023235"/>
    </source>
</evidence>
<keyword evidence="3 7" id="KW-0853">WD repeat</keyword>
<dbReference type="InterPro" id="IPR044666">
    <property type="entry name" value="Cyclophilin_A-like"/>
</dbReference>
<dbReference type="GO" id="GO:0003755">
    <property type="term" value="F:peptidyl-prolyl cis-trans isomerase activity"/>
    <property type="evidence" value="ECO:0007669"/>
    <property type="project" value="UniProtKB-KW"/>
</dbReference>
<evidence type="ECO:0000256" key="5">
    <source>
        <dbReference type="ARBA" id="ARBA00023110"/>
    </source>
</evidence>
<evidence type="ECO:0000256" key="3">
    <source>
        <dbReference type="ARBA" id="ARBA00022574"/>
    </source>
</evidence>
<evidence type="ECO:0000256" key="2">
    <source>
        <dbReference type="ARBA" id="ARBA00013194"/>
    </source>
</evidence>
<dbReference type="InterPro" id="IPR020892">
    <property type="entry name" value="Cyclophilin-type_PPIase_CS"/>
</dbReference>
<dbReference type="PROSITE" id="PS00170">
    <property type="entry name" value="CSA_PPIASE_1"/>
    <property type="match status" value="1"/>
</dbReference>
<keyword evidence="6" id="KW-0413">Isomerase</keyword>
<dbReference type="Gene3D" id="2.130.10.10">
    <property type="entry name" value="YVTN repeat-like/Quinoprotein amine dehydrogenase"/>
    <property type="match status" value="1"/>
</dbReference>
<dbReference type="SUPFAM" id="SSF50978">
    <property type="entry name" value="WD40 repeat-like"/>
    <property type="match status" value="1"/>
</dbReference>
<dbReference type="FunFam" id="2.40.100.10:FF:000003">
    <property type="entry name" value="Peptidylprolyl isomerase domain and WD repeat-containing 1"/>
    <property type="match status" value="1"/>
</dbReference>
<dbReference type="Pfam" id="PF00160">
    <property type="entry name" value="Pro_isomerase"/>
    <property type="match status" value="1"/>
</dbReference>
<dbReference type="EMBL" id="HBHW01041839">
    <property type="protein sequence ID" value="CAE0064177.1"/>
    <property type="molecule type" value="Transcribed_RNA"/>
</dbReference>
<dbReference type="SUPFAM" id="SSF50891">
    <property type="entry name" value="Cyclophilin-like"/>
    <property type="match status" value="1"/>
</dbReference>
<dbReference type="EC" id="5.2.1.8" evidence="2"/>
<dbReference type="InterPro" id="IPR029000">
    <property type="entry name" value="Cyclophilin-like_dom_sf"/>
</dbReference>
<evidence type="ECO:0000259" key="9">
    <source>
        <dbReference type="PROSITE" id="PS50072"/>
    </source>
</evidence>
<evidence type="ECO:0000313" key="10">
    <source>
        <dbReference type="EMBL" id="CAE0064177.1"/>
    </source>
</evidence>
<dbReference type="InterPro" id="IPR036322">
    <property type="entry name" value="WD40_repeat_dom_sf"/>
</dbReference>
<evidence type="ECO:0000256" key="1">
    <source>
        <dbReference type="ARBA" id="ARBA00000971"/>
    </source>
</evidence>
<comment type="catalytic activity">
    <reaction evidence="1">
        <text>[protein]-peptidylproline (omega=180) = [protein]-peptidylproline (omega=0)</text>
        <dbReference type="Rhea" id="RHEA:16237"/>
        <dbReference type="Rhea" id="RHEA-COMP:10747"/>
        <dbReference type="Rhea" id="RHEA-COMP:10748"/>
        <dbReference type="ChEBI" id="CHEBI:83833"/>
        <dbReference type="ChEBI" id="CHEBI:83834"/>
        <dbReference type="EC" id="5.2.1.8"/>
    </reaction>
</comment>
<feature type="repeat" description="WD" evidence="7">
    <location>
        <begin position="62"/>
        <end position="94"/>
    </location>
</feature>
<feature type="compositionally biased region" description="Acidic residues" evidence="8">
    <location>
        <begin position="1"/>
        <end position="12"/>
    </location>
</feature>
<keyword evidence="5" id="KW-0697">Rotamase</keyword>
<dbReference type="Pfam" id="PF00400">
    <property type="entry name" value="WD40"/>
    <property type="match status" value="2"/>
</dbReference>
<dbReference type="SMART" id="SM00320">
    <property type="entry name" value="WD40"/>
    <property type="match status" value="4"/>
</dbReference>
<dbReference type="InterPro" id="IPR002130">
    <property type="entry name" value="Cyclophilin-type_PPIase_dom"/>
</dbReference>
<dbReference type="Gene3D" id="2.40.100.10">
    <property type="entry name" value="Cyclophilin-like"/>
    <property type="match status" value="1"/>
</dbReference>
<dbReference type="InterPro" id="IPR015943">
    <property type="entry name" value="WD40/YVTN_repeat-like_dom_sf"/>
</dbReference>
<dbReference type="InterPro" id="IPR001680">
    <property type="entry name" value="WD40_rpt"/>
</dbReference>
<sequence length="637" mass="71248">MSSESSDEEDLDTGPAPPPPPPDRGPDGEIGGRRPAKKKRRILKNEKVYLDALPSAEMYQKSYMHRDVVTHVLMTPRTDMVITGSVDGQLKFWKKIADGIEFVKMFRAHVGAFSGLAVSGDGLWLGSSSHVDRTMKVFDVVGFDMVNYVSTEYAPGVCEWMHSQNSAAAVLAVADSESPTVYLYRSNEGKPFRVINNLPHRTPIHLMRYNPVHRSVVSIDTKRMVEYWNPEEEDPTSVVGGVEFSYKSDTDLYELAKKNTDATSLEFSRKGDLFVCMSRDRHIRVFRYGTGKLTRTYDETLPRTHELQDREKKLDPVDFGRRMARERSLEEALTSGREDVSIPNAIFDESGNFLLYGTPFGIKVLNLVSNRLARWLGFGESSERFLRLALFQGTPSRGVSLMNGAEQAQEEADPAVIATSFDRQRLFIFSRSEPGEDGGETGRDVFNEKVLPAGGGRRPRRNADGTAADEKEDDQDWEKDSGLPESLILQTSLGDIHLKLFPKECPKTVENFTKHAKNGYYNNVLFHRVIKGFMIQTGDPRGDGTGGESVWGGEFEDEIRRHLKHDRPGVLSMANAGPNTNGSQFFITTVAAPWLDGKHTVFGRVTKGMDTVTSIERTKAVKDRPVNPIKIISISIE</sequence>
<dbReference type="PROSITE" id="PS50072">
    <property type="entry name" value="CSA_PPIASE_2"/>
    <property type="match status" value="1"/>
</dbReference>